<name>A0A6A6W2B6_9PEZI</name>
<keyword evidence="3" id="KW-0677">Repeat</keyword>
<keyword evidence="4" id="KW-0539">Nucleus</keyword>
<organism evidence="7 8">
    <name type="scientific">Pseudovirgaria hyperparasitica</name>
    <dbReference type="NCBI Taxonomy" id="470096"/>
    <lineage>
        <taxon>Eukaryota</taxon>
        <taxon>Fungi</taxon>
        <taxon>Dikarya</taxon>
        <taxon>Ascomycota</taxon>
        <taxon>Pezizomycotina</taxon>
        <taxon>Dothideomycetes</taxon>
        <taxon>Dothideomycetes incertae sedis</taxon>
        <taxon>Acrospermales</taxon>
        <taxon>Acrospermaceae</taxon>
        <taxon>Pseudovirgaria</taxon>
    </lineage>
</organism>
<keyword evidence="8" id="KW-1185">Reference proteome</keyword>
<dbReference type="InterPro" id="IPR020472">
    <property type="entry name" value="WD40_PAC1"/>
</dbReference>
<dbReference type="SUPFAM" id="SSF50978">
    <property type="entry name" value="WD40 repeat-like"/>
    <property type="match status" value="1"/>
</dbReference>
<accession>A0A6A6W2B6</accession>
<proteinExistence type="predicted"/>
<dbReference type="GO" id="GO:0032040">
    <property type="term" value="C:small-subunit processome"/>
    <property type="evidence" value="ECO:0007669"/>
    <property type="project" value="TreeGrafter"/>
</dbReference>
<gene>
    <name evidence="7" type="ORF">EJ05DRAFT_54743</name>
</gene>
<dbReference type="InterPro" id="IPR001680">
    <property type="entry name" value="WD40_rpt"/>
</dbReference>
<protein>
    <submittedName>
        <fullName evidence="7">WD40 repeat-like protein</fullName>
    </submittedName>
</protein>
<evidence type="ECO:0000313" key="7">
    <source>
        <dbReference type="EMBL" id="KAF2757068.1"/>
    </source>
</evidence>
<dbReference type="EMBL" id="ML996574">
    <property type="protein sequence ID" value="KAF2757068.1"/>
    <property type="molecule type" value="Genomic_DNA"/>
</dbReference>
<dbReference type="PRINTS" id="PR00320">
    <property type="entry name" value="GPROTEINBRPT"/>
</dbReference>
<comment type="subcellular location">
    <subcellularLocation>
        <location evidence="1">Nucleus</location>
    </subcellularLocation>
</comment>
<dbReference type="PROSITE" id="PS50082">
    <property type="entry name" value="WD_REPEATS_2"/>
    <property type="match status" value="3"/>
</dbReference>
<evidence type="ECO:0000313" key="8">
    <source>
        <dbReference type="Proteomes" id="UP000799437"/>
    </source>
</evidence>
<sequence>MSSFFTKPASERKRKREDRSLAPAPKKRISSSSTTRPSTKSRKERDDSVSDAESEVSNVSAGDNGNESDTSSIENETAAEKRLRLAEQYLENIKEEVANVGFDAADIDEELLEERRGLVDARLKEDVAEGKGKVYRRIAGDYDFENAQHTKARKEFKSLTGVATSADGKWAYTVSKDMMIVKWELPNNTIHKEEINGINGAAKSKRQPFVLRKPIQRHFVRGQRSRDKDHKYQGHTNAILCAACSPDGKYLATGGKDHRLVIWDTATMHPLKCFTHHRGAVNSLAFRRGTNQLFSASSDRSVKVWSLDELAYIETLFGHQDEVIDVGALAEEKCVTVGARDRTARLWKVVEEQQLLFRGVGVRDSKKGKHKSRMNGSAFEEMEIDEPKSYAENTIDRVALLSHDMFVTGSSNGSLSLWQIQKKKPIFVLPLAHGVEPKLTPGEVSAEIDESMQKVEAEPQPRYITAMRAIPYSDLLLTGSWDGWIRCWRVTEGERGGKGMKIEAVGVIGKVDLNVPVIGEQTGPISGIINDLSVFERGDRGKDGMCVVAAVGPEHRLGRWTKQTGGKPAIWVFDISRTSPVEAETNGVDSEDDGEK</sequence>
<dbReference type="PROSITE" id="PS50294">
    <property type="entry name" value="WD_REPEATS_REGION"/>
    <property type="match status" value="2"/>
</dbReference>
<feature type="compositionally biased region" description="Polar residues" evidence="6">
    <location>
        <begin position="61"/>
        <end position="75"/>
    </location>
</feature>
<feature type="repeat" description="WD" evidence="5">
    <location>
        <begin position="274"/>
        <end position="315"/>
    </location>
</feature>
<dbReference type="OrthoDB" id="189968at2759"/>
<dbReference type="InterPro" id="IPR036322">
    <property type="entry name" value="WD40_repeat_dom_sf"/>
</dbReference>
<evidence type="ECO:0000256" key="4">
    <source>
        <dbReference type="ARBA" id="ARBA00023242"/>
    </source>
</evidence>
<keyword evidence="2 5" id="KW-0853">WD repeat</keyword>
<dbReference type="PANTHER" id="PTHR19865">
    <property type="entry name" value="U3 SMALL NUCLEOLAR RNA INTERACTING PROTEIN 2"/>
    <property type="match status" value="1"/>
</dbReference>
<dbReference type="InterPro" id="IPR015943">
    <property type="entry name" value="WD40/YVTN_repeat-like_dom_sf"/>
</dbReference>
<feature type="repeat" description="WD" evidence="5">
    <location>
        <begin position="232"/>
        <end position="273"/>
    </location>
</feature>
<dbReference type="Pfam" id="PF00400">
    <property type="entry name" value="WD40"/>
    <property type="match status" value="4"/>
</dbReference>
<evidence type="ECO:0000256" key="2">
    <source>
        <dbReference type="ARBA" id="ARBA00022574"/>
    </source>
</evidence>
<dbReference type="GO" id="GO:0034511">
    <property type="term" value="F:U3 snoRNA binding"/>
    <property type="evidence" value="ECO:0007669"/>
    <property type="project" value="InterPro"/>
</dbReference>
<dbReference type="PANTHER" id="PTHR19865:SF0">
    <property type="entry name" value="U3 SMALL NUCLEOLAR RNA-INTERACTING PROTEIN 2"/>
    <property type="match status" value="1"/>
</dbReference>
<evidence type="ECO:0000256" key="6">
    <source>
        <dbReference type="SAM" id="MobiDB-lite"/>
    </source>
</evidence>
<reference evidence="7" key="1">
    <citation type="journal article" date="2020" name="Stud. Mycol.">
        <title>101 Dothideomycetes genomes: a test case for predicting lifestyles and emergence of pathogens.</title>
        <authorList>
            <person name="Haridas S."/>
            <person name="Albert R."/>
            <person name="Binder M."/>
            <person name="Bloem J."/>
            <person name="Labutti K."/>
            <person name="Salamov A."/>
            <person name="Andreopoulos B."/>
            <person name="Baker S."/>
            <person name="Barry K."/>
            <person name="Bills G."/>
            <person name="Bluhm B."/>
            <person name="Cannon C."/>
            <person name="Castanera R."/>
            <person name="Culley D."/>
            <person name="Daum C."/>
            <person name="Ezra D."/>
            <person name="Gonzalez J."/>
            <person name="Henrissat B."/>
            <person name="Kuo A."/>
            <person name="Liang C."/>
            <person name="Lipzen A."/>
            <person name="Lutzoni F."/>
            <person name="Magnuson J."/>
            <person name="Mondo S."/>
            <person name="Nolan M."/>
            <person name="Ohm R."/>
            <person name="Pangilinan J."/>
            <person name="Park H.-J."/>
            <person name="Ramirez L."/>
            <person name="Alfaro M."/>
            <person name="Sun H."/>
            <person name="Tritt A."/>
            <person name="Yoshinaga Y."/>
            <person name="Zwiers L.-H."/>
            <person name="Turgeon B."/>
            <person name="Goodwin S."/>
            <person name="Spatafora J."/>
            <person name="Crous P."/>
            <person name="Grigoriev I."/>
        </authorList>
    </citation>
    <scope>NUCLEOTIDE SEQUENCE</scope>
    <source>
        <strain evidence="7">CBS 121739</strain>
    </source>
</reference>
<evidence type="ECO:0000256" key="3">
    <source>
        <dbReference type="ARBA" id="ARBA00022737"/>
    </source>
</evidence>
<evidence type="ECO:0000256" key="1">
    <source>
        <dbReference type="ARBA" id="ARBA00004123"/>
    </source>
</evidence>
<dbReference type="RefSeq" id="XP_033599519.1">
    <property type="nucleotide sequence ID" value="XM_033749739.1"/>
</dbReference>
<dbReference type="GeneID" id="54490793"/>
<dbReference type="Proteomes" id="UP000799437">
    <property type="component" value="Unassembled WGS sequence"/>
</dbReference>
<dbReference type="Gene3D" id="2.130.10.10">
    <property type="entry name" value="YVTN repeat-like/Quinoprotein amine dehydrogenase"/>
    <property type="match status" value="1"/>
</dbReference>
<dbReference type="InterPro" id="IPR039241">
    <property type="entry name" value="Rrp9-like"/>
</dbReference>
<evidence type="ECO:0000256" key="5">
    <source>
        <dbReference type="PROSITE-ProRule" id="PRU00221"/>
    </source>
</evidence>
<feature type="repeat" description="WD" evidence="5">
    <location>
        <begin position="316"/>
        <end position="357"/>
    </location>
</feature>
<dbReference type="SMART" id="SM00320">
    <property type="entry name" value="WD40"/>
    <property type="match status" value="6"/>
</dbReference>
<dbReference type="AlphaFoldDB" id="A0A6A6W2B6"/>
<feature type="region of interest" description="Disordered" evidence="6">
    <location>
        <begin position="1"/>
        <end position="76"/>
    </location>
</feature>